<dbReference type="CDD" id="cd18029">
    <property type="entry name" value="DEXHc_XPB"/>
    <property type="match status" value="1"/>
</dbReference>
<dbReference type="EMBL" id="VSFF01000008">
    <property type="protein sequence ID" value="TYC12923.1"/>
    <property type="molecule type" value="Genomic_DNA"/>
</dbReference>
<feature type="domain" description="Helicase ATP-binding" evidence="10">
    <location>
        <begin position="190"/>
        <end position="344"/>
    </location>
</feature>
<keyword evidence="13" id="KW-1185">Reference proteome</keyword>
<dbReference type="InterPro" id="IPR027417">
    <property type="entry name" value="P-loop_NTPase"/>
</dbReference>
<gene>
    <name evidence="12" type="ORF">FXF65_20520</name>
</gene>
<dbReference type="EC" id="5.6.2.4" evidence="8"/>
<dbReference type="GO" id="GO:0016787">
    <property type="term" value="F:hydrolase activity"/>
    <property type="evidence" value="ECO:0007669"/>
    <property type="project" value="UniProtKB-KW"/>
</dbReference>
<evidence type="ECO:0000256" key="8">
    <source>
        <dbReference type="ARBA" id="ARBA00034808"/>
    </source>
</evidence>
<dbReference type="GO" id="GO:0043138">
    <property type="term" value="F:3'-5' DNA helicase activity"/>
    <property type="evidence" value="ECO:0007669"/>
    <property type="project" value="UniProtKB-EC"/>
</dbReference>
<dbReference type="InterPro" id="IPR032438">
    <property type="entry name" value="ERCC3_RAD25_C"/>
</dbReference>
<dbReference type="NCBIfam" id="NF045503">
    <property type="entry name" value="repair_heli_XPB"/>
    <property type="match status" value="1"/>
</dbReference>
<proteinExistence type="inferred from homology"/>
<dbReference type="PANTHER" id="PTHR11274">
    <property type="entry name" value="RAD25/XP-B DNA REPAIR HELICASE"/>
    <property type="match status" value="1"/>
</dbReference>
<dbReference type="GO" id="GO:0005524">
    <property type="term" value="F:ATP binding"/>
    <property type="evidence" value="ECO:0007669"/>
    <property type="project" value="UniProtKB-KW"/>
</dbReference>
<dbReference type="CDD" id="cd18789">
    <property type="entry name" value="SF2_C_XPB"/>
    <property type="match status" value="1"/>
</dbReference>
<evidence type="ECO:0000256" key="7">
    <source>
        <dbReference type="ARBA" id="ARBA00034617"/>
    </source>
</evidence>
<evidence type="ECO:0000256" key="9">
    <source>
        <dbReference type="ARBA" id="ARBA00048988"/>
    </source>
</evidence>
<evidence type="ECO:0000256" key="1">
    <source>
        <dbReference type="ARBA" id="ARBA00006637"/>
    </source>
</evidence>
<reference evidence="12 13" key="1">
    <citation type="submission" date="2019-08" db="EMBL/GenBank/DDBJ databases">
        <title>Actinomadura sp. nov. CYP1-5 isolated from mountain soil.</title>
        <authorList>
            <person name="Songsumanus A."/>
            <person name="Kuncharoen N."/>
            <person name="Kudo T."/>
            <person name="Yuki M."/>
            <person name="Igarashi Y."/>
            <person name="Tanasupawat S."/>
        </authorList>
    </citation>
    <scope>NUCLEOTIDE SEQUENCE [LARGE SCALE GENOMIC DNA]</scope>
    <source>
        <strain evidence="12 13">GKU157</strain>
    </source>
</reference>
<keyword evidence="6" id="KW-0413">Isomerase</keyword>
<evidence type="ECO:0000256" key="3">
    <source>
        <dbReference type="ARBA" id="ARBA00022801"/>
    </source>
</evidence>
<dbReference type="PRINTS" id="PR00851">
    <property type="entry name" value="XRODRMPGMNTB"/>
</dbReference>
<dbReference type="Gene3D" id="3.40.50.300">
    <property type="entry name" value="P-loop containing nucleotide triphosphate hydrolases"/>
    <property type="match status" value="2"/>
</dbReference>
<dbReference type="Pfam" id="PF13625">
    <property type="entry name" value="Helicase_C_3"/>
    <property type="match status" value="1"/>
</dbReference>
<evidence type="ECO:0000256" key="2">
    <source>
        <dbReference type="ARBA" id="ARBA00022741"/>
    </source>
</evidence>
<evidence type="ECO:0000256" key="4">
    <source>
        <dbReference type="ARBA" id="ARBA00022806"/>
    </source>
</evidence>
<dbReference type="SMART" id="SM00487">
    <property type="entry name" value="DEXDc"/>
    <property type="match status" value="1"/>
</dbReference>
<dbReference type="InterPro" id="IPR050615">
    <property type="entry name" value="ATP-dep_DNA_Helicase"/>
</dbReference>
<accession>A0A5D0U5B8</accession>
<comment type="catalytic activity">
    <reaction evidence="7">
        <text>Couples ATP hydrolysis with the unwinding of duplex DNA by translocating in the 3'-5' direction.</text>
        <dbReference type="EC" id="5.6.2.4"/>
    </reaction>
</comment>
<evidence type="ECO:0000259" key="11">
    <source>
        <dbReference type="PROSITE" id="PS51194"/>
    </source>
</evidence>
<keyword evidence="2" id="KW-0547">Nucleotide-binding</keyword>
<dbReference type="Pfam" id="PF04851">
    <property type="entry name" value="ResIII"/>
    <property type="match status" value="1"/>
</dbReference>
<dbReference type="PROSITE" id="PS51194">
    <property type="entry name" value="HELICASE_CTER"/>
    <property type="match status" value="1"/>
</dbReference>
<keyword evidence="4 12" id="KW-0347">Helicase</keyword>
<evidence type="ECO:0000256" key="5">
    <source>
        <dbReference type="ARBA" id="ARBA00022840"/>
    </source>
</evidence>
<dbReference type="RefSeq" id="WP_148351622.1">
    <property type="nucleotide sequence ID" value="NZ_JBHSBF010000047.1"/>
</dbReference>
<dbReference type="InterPro" id="IPR014001">
    <property type="entry name" value="Helicase_ATP-bd"/>
</dbReference>
<organism evidence="12 13">
    <name type="scientific">Actinomadura syzygii</name>
    <dbReference type="NCBI Taxonomy" id="1427538"/>
    <lineage>
        <taxon>Bacteria</taxon>
        <taxon>Bacillati</taxon>
        <taxon>Actinomycetota</taxon>
        <taxon>Actinomycetes</taxon>
        <taxon>Streptosporangiales</taxon>
        <taxon>Thermomonosporaceae</taxon>
        <taxon>Actinomadura</taxon>
    </lineage>
</organism>
<sequence length="550" mass="61066">MTDGPLIVQSDKTLLLEVDHELAGACRKEIAPFAELERAPEHVHTYRVTPLALWNARAAGHDAEQVVDTLIRFSRYPVPHALLVDVADTMARYGRLRLEKDPVHGLVMSSSDRSVLEEVLRAKKIKGMIGARVGDDAVVVHPSERGALKQALLKLGWPAEDLAGYVDGEAHPIDLAEDGWELRSYQRDAADAFWHGGSGVVVLPCGAGKTIVGATAMAKAQATTLILVTNTVSAHQWKQELLRRTTLTEDEIGEYTGTKKEIRPVTIATYQIMTTRRKGAYAHLELFDARDWGLVVYDEVHLLPAPIFRMTADLQARRRLGLTATLVREDGREGDVFSLIGPKRYDAPWKDMEAQGWIAPADCVEVRVTLTDSERLAYATAEPEERYRFCATTDTKTKLIQALVDRHKDEQTLVIGQYIDQLDELGVLLDAPVIKGETRVRERERLFDAFRAGEINVLVVSKVANFSIDLPEASVAVQVSGAYGSRQEEAQRLGRLLRPKASGHGARFYAVVARDTLDQDYAAHRQRFLAEQGYAYRIVDADSVLAGEDI</sequence>
<evidence type="ECO:0000259" key="10">
    <source>
        <dbReference type="PROSITE" id="PS51192"/>
    </source>
</evidence>
<dbReference type="SUPFAM" id="SSF52540">
    <property type="entry name" value="P-loop containing nucleoside triphosphate hydrolases"/>
    <property type="match status" value="2"/>
</dbReference>
<evidence type="ECO:0000256" key="6">
    <source>
        <dbReference type="ARBA" id="ARBA00023235"/>
    </source>
</evidence>
<comment type="caution">
    <text evidence="12">The sequence shown here is derived from an EMBL/GenBank/DDBJ whole genome shotgun (WGS) entry which is preliminary data.</text>
</comment>
<feature type="domain" description="Helicase C-terminal" evidence="11">
    <location>
        <begin position="398"/>
        <end position="550"/>
    </location>
</feature>
<evidence type="ECO:0000313" key="13">
    <source>
        <dbReference type="Proteomes" id="UP000322634"/>
    </source>
</evidence>
<name>A0A5D0U5B8_9ACTN</name>
<dbReference type="InterPro" id="IPR006935">
    <property type="entry name" value="Helicase/UvrB_N"/>
</dbReference>
<dbReference type="InterPro" id="IPR032830">
    <property type="entry name" value="XPB/Ssl2_N"/>
</dbReference>
<dbReference type="GO" id="GO:0003677">
    <property type="term" value="F:DNA binding"/>
    <property type="evidence" value="ECO:0007669"/>
    <property type="project" value="InterPro"/>
</dbReference>
<dbReference type="PANTHER" id="PTHR11274:SF0">
    <property type="entry name" value="GENERAL TRANSCRIPTION AND DNA REPAIR FACTOR IIH HELICASE SUBUNIT XPB"/>
    <property type="match status" value="1"/>
</dbReference>
<keyword evidence="3" id="KW-0378">Hydrolase</keyword>
<evidence type="ECO:0000313" key="12">
    <source>
        <dbReference type="EMBL" id="TYC12923.1"/>
    </source>
</evidence>
<keyword evidence="5" id="KW-0067">ATP-binding</keyword>
<protein>
    <recommendedName>
        <fullName evidence="8">DNA 3'-5' helicase</fullName>
        <ecNumber evidence="8">5.6.2.4</ecNumber>
    </recommendedName>
</protein>
<dbReference type="InterPro" id="IPR001650">
    <property type="entry name" value="Helicase_C-like"/>
</dbReference>
<dbReference type="Pfam" id="PF16203">
    <property type="entry name" value="ERCC3_RAD25_C"/>
    <property type="match status" value="1"/>
</dbReference>
<comment type="similarity">
    <text evidence="1">Belongs to the helicase family. RAD25/XPB subfamily.</text>
</comment>
<comment type="catalytic activity">
    <reaction evidence="9">
        <text>ATP + H2O = ADP + phosphate + H(+)</text>
        <dbReference type="Rhea" id="RHEA:13065"/>
        <dbReference type="ChEBI" id="CHEBI:15377"/>
        <dbReference type="ChEBI" id="CHEBI:15378"/>
        <dbReference type="ChEBI" id="CHEBI:30616"/>
        <dbReference type="ChEBI" id="CHEBI:43474"/>
        <dbReference type="ChEBI" id="CHEBI:456216"/>
        <dbReference type="EC" id="5.6.2.4"/>
    </reaction>
</comment>
<dbReference type="Proteomes" id="UP000322634">
    <property type="component" value="Unassembled WGS sequence"/>
</dbReference>
<dbReference type="AlphaFoldDB" id="A0A5D0U5B8"/>
<dbReference type="PROSITE" id="PS51192">
    <property type="entry name" value="HELICASE_ATP_BIND_1"/>
    <property type="match status" value="1"/>
</dbReference>
<dbReference type="OrthoDB" id="3713880at2"/>
<dbReference type="SMART" id="SM00490">
    <property type="entry name" value="HELICc"/>
    <property type="match status" value="1"/>
</dbReference>